<organism evidence="2 3">
    <name type="scientific">Parathielavia appendiculata</name>
    <dbReference type="NCBI Taxonomy" id="2587402"/>
    <lineage>
        <taxon>Eukaryota</taxon>
        <taxon>Fungi</taxon>
        <taxon>Dikarya</taxon>
        <taxon>Ascomycota</taxon>
        <taxon>Pezizomycotina</taxon>
        <taxon>Sordariomycetes</taxon>
        <taxon>Sordariomycetidae</taxon>
        <taxon>Sordariales</taxon>
        <taxon>Chaetomiaceae</taxon>
        <taxon>Parathielavia</taxon>
    </lineage>
</organism>
<keyword evidence="3" id="KW-1185">Reference proteome</keyword>
<dbReference type="RefSeq" id="XP_062651792.1">
    <property type="nucleotide sequence ID" value="XM_062785783.1"/>
</dbReference>
<evidence type="ECO:0000313" key="3">
    <source>
        <dbReference type="Proteomes" id="UP001302602"/>
    </source>
</evidence>
<evidence type="ECO:0000256" key="1">
    <source>
        <dbReference type="SAM" id="MobiDB-lite"/>
    </source>
</evidence>
<dbReference type="Proteomes" id="UP001302602">
    <property type="component" value="Unassembled WGS sequence"/>
</dbReference>
<dbReference type="GeneID" id="87822549"/>
<dbReference type="EMBL" id="MU853223">
    <property type="protein sequence ID" value="KAK4128021.1"/>
    <property type="molecule type" value="Genomic_DNA"/>
</dbReference>
<sequence length="161" mass="18076">MDGPDFAGTLIFVGHQLPAYSRSRRRIPSQRSSLTNSNGSGASLGNIETARTTQRLRETKSQLSSPTGKTFVRQGSVLLLPSIRSTNIIPTPLCPWACRTFNNLLYKKPRPRGPGEKPKIDKYIATLEDSPAYWVAMILHPGLKKRWIEKHLSEEHAQRII</sequence>
<accession>A0AAN6U8V3</accession>
<proteinExistence type="predicted"/>
<reference evidence="2" key="1">
    <citation type="journal article" date="2023" name="Mol. Phylogenet. Evol.">
        <title>Genome-scale phylogeny and comparative genomics of the fungal order Sordariales.</title>
        <authorList>
            <person name="Hensen N."/>
            <person name="Bonometti L."/>
            <person name="Westerberg I."/>
            <person name="Brannstrom I.O."/>
            <person name="Guillou S."/>
            <person name="Cros-Aarteil S."/>
            <person name="Calhoun S."/>
            <person name="Haridas S."/>
            <person name="Kuo A."/>
            <person name="Mondo S."/>
            <person name="Pangilinan J."/>
            <person name="Riley R."/>
            <person name="LaButti K."/>
            <person name="Andreopoulos B."/>
            <person name="Lipzen A."/>
            <person name="Chen C."/>
            <person name="Yan M."/>
            <person name="Daum C."/>
            <person name="Ng V."/>
            <person name="Clum A."/>
            <person name="Steindorff A."/>
            <person name="Ohm R.A."/>
            <person name="Martin F."/>
            <person name="Silar P."/>
            <person name="Natvig D.O."/>
            <person name="Lalanne C."/>
            <person name="Gautier V."/>
            <person name="Ament-Velasquez S.L."/>
            <person name="Kruys A."/>
            <person name="Hutchinson M.I."/>
            <person name="Powell A.J."/>
            <person name="Barry K."/>
            <person name="Miller A.N."/>
            <person name="Grigoriev I.V."/>
            <person name="Debuchy R."/>
            <person name="Gladieux P."/>
            <person name="Hiltunen Thoren M."/>
            <person name="Johannesson H."/>
        </authorList>
    </citation>
    <scope>NUCLEOTIDE SEQUENCE</scope>
    <source>
        <strain evidence="2">CBS 731.68</strain>
    </source>
</reference>
<feature type="region of interest" description="Disordered" evidence="1">
    <location>
        <begin position="22"/>
        <end position="68"/>
    </location>
</feature>
<name>A0AAN6U8V3_9PEZI</name>
<gene>
    <name evidence="2" type="ORF">N657DRAFT_111</name>
</gene>
<reference evidence="2" key="2">
    <citation type="submission" date="2023-05" db="EMBL/GenBank/DDBJ databases">
        <authorList>
            <consortium name="Lawrence Berkeley National Laboratory"/>
            <person name="Steindorff A."/>
            <person name="Hensen N."/>
            <person name="Bonometti L."/>
            <person name="Westerberg I."/>
            <person name="Brannstrom I.O."/>
            <person name="Guillou S."/>
            <person name="Cros-Aarteil S."/>
            <person name="Calhoun S."/>
            <person name="Haridas S."/>
            <person name="Kuo A."/>
            <person name="Mondo S."/>
            <person name="Pangilinan J."/>
            <person name="Riley R."/>
            <person name="Labutti K."/>
            <person name="Andreopoulos B."/>
            <person name="Lipzen A."/>
            <person name="Chen C."/>
            <person name="Yanf M."/>
            <person name="Daum C."/>
            <person name="Ng V."/>
            <person name="Clum A."/>
            <person name="Ohm R."/>
            <person name="Martin F."/>
            <person name="Silar P."/>
            <person name="Natvig D."/>
            <person name="Lalanne C."/>
            <person name="Gautier V."/>
            <person name="Ament-Velasquez S.L."/>
            <person name="Kruys A."/>
            <person name="Hutchinson M.I."/>
            <person name="Powell A.J."/>
            <person name="Barry K."/>
            <person name="Miller A.N."/>
            <person name="Grigoriev I.V."/>
            <person name="Debuchy R."/>
            <person name="Gladieux P."/>
            <person name="Thoren M.H."/>
            <person name="Johannesson H."/>
        </authorList>
    </citation>
    <scope>NUCLEOTIDE SEQUENCE</scope>
    <source>
        <strain evidence="2">CBS 731.68</strain>
    </source>
</reference>
<evidence type="ECO:0000313" key="2">
    <source>
        <dbReference type="EMBL" id="KAK4128021.1"/>
    </source>
</evidence>
<comment type="caution">
    <text evidence="2">The sequence shown here is derived from an EMBL/GenBank/DDBJ whole genome shotgun (WGS) entry which is preliminary data.</text>
</comment>
<dbReference type="AlphaFoldDB" id="A0AAN6U8V3"/>
<protein>
    <submittedName>
        <fullName evidence="2">Uncharacterized protein</fullName>
    </submittedName>
</protein>
<feature type="compositionally biased region" description="Polar residues" evidence="1">
    <location>
        <begin position="34"/>
        <end position="43"/>
    </location>
</feature>